<keyword evidence="14" id="KW-1185">Reference proteome</keyword>
<dbReference type="SUPFAM" id="SSF57424">
    <property type="entry name" value="LDL receptor-like module"/>
    <property type="match status" value="1"/>
</dbReference>
<feature type="disulfide bond" evidence="7">
    <location>
        <begin position="335"/>
        <end position="381"/>
    </location>
</feature>
<feature type="disulfide bond" evidence="8">
    <location>
        <begin position="496"/>
        <end position="511"/>
    </location>
</feature>
<evidence type="ECO:0000256" key="9">
    <source>
        <dbReference type="SAM" id="MobiDB-lite"/>
    </source>
</evidence>
<comment type="caution">
    <text evidence="8">Lacks conserved residue(s) required for the propagation of feature annotation.</text>
</comment>
<dbReference type="PROSITE" id="PS50024">
    <property type="entry name" value="SEA"/>
    <property type="match status" value="1"/>
</dbReference>
<dbReference type="Pfam" id="PF01390">
    <property type="entry name" value="SEA"/>
    <property type="match status" value="1"/>
</dbReference>
<sequence length="871" mass="97218">MLCLLKGLEGLTIPSACLSSMKTAQPRNSKRAEDRNSKQSINCFPNNLNLPLCFVQIRSRCSKLTNRCEYLDLEGSCVSFGSERKPNKKRKKEDDAARAHSGLSTCKHNGPAELPRKYVYVYRSNVLSANDLNDPLDKAKRIPETRADLREKKANTVVTKRKGLRSVIHDTFLTSDPPGDQIFLATFRVIEGDSFVSELADPSTEAFRIRSREYRDRLNLIFRRSWLRISFLAVEILALDGSEGENLAVHFEIRFDPRYQTITTADVVDILTREIDPATSQYLNNLTIDSQSLEVQESLKALNAQVGQQTTVSTPPPTTTPPPPRRCTSLDLSYCKHLPYNVTSYPNILGHRSLADVEEDVIAFRELVDAECYRLAYDFVCQVLQPACISNQPEDLLQLPCRSFCREFWNGCGSRLPDKIKRLLDCSNFPEYADQGGCRAKPGCVQALQAKALSPRICDGVIDCPDLSDEKNCAYCRDGYMHCGVGRTCIPRGKRCDGKLDCANGSDEKDCRTYVSLALSIRSVKSQPSDTPFAAKYNNEGFVVFNEKGTIGKLCTANLNATLPGTEMETVLQTAASSLCSLLTYTGVKSVEVRIDDEEDVQYVHMEDPSATEITFVRAPCPSKEVMYVRCSELECGVQSLHAKSGSRGLNKMAEPGDWPWHVALFKEEVHVCDATLVAENWLITTASCFQGQPKAEWSARMGTVRLSSTSPWQQERRIVGMIKSPVEGSTTVLLKLDRPVTTFSDFVRPVCLPSSQDPPINMTHCNTLGWARNRDLLQRVQLRHSAMERCENISIASVNSVCTEPAYSTDDCNEEEVAGSPMLCLQPDDRRWALTGVGSWRIACSKAGVERPRLYDKISSNIAWIKSTIE</sequence>
<organism evidence="13 14">
    <name type="scientific">Melipona bicolor</name>
    <dbReference type="NCBI Taxonomy" id="60889"/>
    <lineage>
        <taxon>Eukaryota</taxon>
        <taxon>Metazoa</taxon>
        <taxon>Ecdysozoa</taxon>
        <taxon>Arthropoda</taxon>
        <taxon>Hexapoda</taxon>
        <taxon>Insecta</taxon>
        <taxon>Pterygota</taxon>
        <taxon>Neoptera</taxon>
        <taxon>Endopterygota</taxon>
        <taxon>Hymenoptera</taxon>
        <taxon>Apocrita</taxon>
        <taxon>Aculeata</taxon>
        <taxon>Apoidea</taxon>
        <taxon>Anthophila</taxon>
        <taxon>Apidae</taxon>
        <taxon>Melipona</taxon>
    </lineage>
</organism>
<keyword evidence="2" id="KW-0812">Transmembrane</keyword>
<evidence type="ECO:0000256" key="6">
    <source>
        <dbReference type="ARBA" id="ARBA00023157"/>
    </source>
</evidence>
<dbReference type="InterPro" id="IPR023415">
    <property type="entry name" value="LDLR_class-A_CS"/>
</dbReference>
<evidence type="ECO:0000256" key="8">
    <source>
        <dbReference type="PROSITE-ProRule" id="PRU00124"/>
    </source>
</evidence>
<evidence type="ECO:0000313" key="14">
    <source>
        <dbReference type="Proteomes" id="UP001177670"/>
    </source>
</evidence>
<dbReference type="InterPro" id="IPR036364">
    <property type="entry name" value="SEA_dom_sf"/>
</dbReference>
<keyword evidence="6 8" id="KW-1015">Disulfide bond</keyword>
<dbReference type="InterPro" id="IPR020067">
    <property type="entry name" value="Frizzled_dom"/>
</dbReference>
<dbReference type="PANTHER" id="PTHR24258">
    <property type="entry name" value="SERINE PROTEASE-RELATED"/>
    <property type="match status" value="1"/>
</dbReference>
<evidence type="ECO:0008006" key="15">
    <source>
        <dbReference type="Google" id="ProtNLM"/>
    </source>
</evidence>
<dbReference type="InterPro" id="IPR043504">
    <property type="entry name" value="Peptidase_S1_PA_chymotrypsin"/>
</dbReference>
<keyword evidence="5" id="KW-0472">Membrane</keyword>
<protein>
    <recommendedName>
        <fullName evidence="15">Atrial natriuretic peptide-converting enzyme</fullName>
    </recommendedName>
</protein>
<dbReference type="InterPro" id="IPR036790">
    <property type="entry name" value="Frizzled_dom_sf"/>
</dbReference>
<proteinExistence type="predicted"/>
<reference evidence="13" key="1">
    <citation type="submission" date="2021-10" db="EMBL/GenBank/DDBJ databases">
        <title>Melipona bicolor Genome sequencing and assembly.</title>
        <authorList>
            <person name="Araujo N.S."/>
            <person name="Arias M.C."/>
        </authorList>
    </citation>
    <scope>NUCLEOTIDE SEQUENCE</scope>
    <source>
        <strain evidence="13">USP_2M_L1-L4_2017</strain>
        <tissue evidence="13">Whole body</tissue>
    </source>
</reference>
<name>A0AA40FMR3_9HYME</name>
<evidence type="ECO:0000256" key="4">
    <source>
        <dbReference type="ARBA" id="ARBA00022989"/>
    </source>
</evidence>
<dbReference type="Pfam" id="PF01392">
    <property type="entry name" value="Fz"/>
    <property type="match status" value="1"/>
</dbReference>
<dbReference type="SMART" id="SM00020">
    <property type="entry name" value="Tryp_SPc"/>
    <property type="match status" value="1"/>
</dbReference>
<dbReference type="InterPro" id="IPR009003">
    <property type="entry name" value="Peptidase_S1_PA"/>
</dbReference>
<dbReference type="PROSITE" id="PS50240">
    <property type="entry name" value="TRYPSIN_DOM"/>
    <property type="match status" value="1"/>
</dbReference>
<dbReference type="AlphaFoldDB" id="A0AA40FMR3"/>
<dbReference type="InterPro" id="IPR036055">
    <property type="entry name" value="LDL_receptor-like_sf"/>
</dbReference>
<dbReference type="CDD" id="cd00190">
    <property type="entry name" value="Tryp_SPc"/>
    <property type="match status" value="1"/>
</dbReference>
<dbReference type="GO" id="GO:0004252">
    <property type="term" value="F:serine-type endopeptidase activity"/>
    <property type="evidence" value="ECO:0007669"/>
    <property type="project" value="InterPro"/>
</dbReference>
<evidence type="ECO:0000256" key="2">
    <source>
        <dbReference type="ARBA" id="ARBA00022692"/>
    </source>
</evidence>
<dbReference type="Gene3D" id="4.10.400.10">
    <property type="entry name" value="Low-density Lipoprotein Receptor"/>
    <property type="match status" value="2"/>
</dbReference>
<evidence type="ECO:0000313" key="13">
    <source>
        <dbReference type="EMBL" id="KAK1121974.1"/>
    </source>
</evidence>
<comment type="subcellular location">
    <subcellularLocation>
        <location evidence="1">Cell membrane</location>
        <topology evidence="1">Single-pass type II membrane protein</topology>
    </subcellularLocation>
</comment>
<evidence type="ECO:0000259" key="10">
    <source>
        <dbReference type="PROSITE" id="PS50024"/>
    </source>
</evidence>
<dbReference type="CDD" id="cd00112">
    <property type="entry name" value="LDLa"/>
    <property type="match status" value="2"/>
</dbReference>
<dbReference type="Gene3D" id="2.40.10.10">
    <property type="entry name" value="Trypsin-like serine proteases"/>
    <property type="match status" value="1"/>
</dbReference>
<gene>
    <name evidence="13" type="ORF">K0M31_009823</name>
</gene>
<evidence type="ECO:0000259" key="12">
    <source>
        <dbReference type="PROSITE" id="PS50240"/>
    </source>
</evidence>
<keyword evidence="3" id="KW-0735">Signal-anchor</keyword>
<evidence type="ECO:0000259" key="11">
    <source>
        <dbReference type="PROSITE" id="PS50038"/>
    </source>
</evidence>
<dbReference type="Gene3D" id="3.30.70.960">
    <property type="entry name" value="SEA domain"/>
    <property type="match status" value="1"/>
</dbReference>
<dbReference type="PANTHER" id="PTHR24258:SF146">
    <property type="entry name" value="ATRIAL NATRIURETIC PEPTIDE-CONVERTING ENZYME"/>
    <property type="match status" value="1"/>
</dbReference>
<feature type="domain" description="FZ" evidence="11">
    <location>
        <begin position="322"/>
        <end position="447"/>
    </location>
</feature>
<dbReference type="GO" id="GO:0005886">
    <property type="term" value="C:plasma membrane"/>
    <property type="evidence" value="ECO:0007669"/>
    <property type="project" value="UniProtKB-SubCell"/>
</dbReference>
<dbReference type="CDD" id="cd07066">
    <property type="entry name" value="CRD_FZ"/>
    <property type="match status" value="1"/>
</dbReference>
<dbReference type="PROSITE" id="PS01209">
    <property type="entry name" value="LDLRA_1"/>
    <property type="match status" value="1"/>
</dbReference>
<dbReference type="PRINTS" id="PR00261">
    <property type="entry name" value="LDLRECEPTOR"/>
</dbReference>
<dbReference type="SUPFAM" id="SSF82671">
    <property type="entry name" value="SEA domain"/>
    <property type="match status" value="1"/>
</dbReference>
<evidence type="ECO:0000256" key="1">
    <source>
        <dbReference type="ARBA" id="ARBA00004401"/>
    </source>
</evidence>
<keyword evidence="4" id="KW-1133">Transmembrane helix</keyword>
<comment type="caution">
    <text evidence="13">The sequence shown here is derived from an EMBL/GenBank/DDBJ whole genome shotgun (WGS) entry which is preliminary data.</text>
</comment>
<dbReference type="SUPFAM" id="SSF50494">
    <property type="entry name" value="Trypsin-like serine proteases"/>
    <property type="match status" value="1"/>
</dbReference>
<dbReference type="EMBL" id="JAHYIQ010000024">
    <property type="protein sequence ID" value="KAK1121974.1"/>
    <property type="molecule type" value="Genomic_DNA"/>
</dbReference>
<dbReference type="InterPro" id="IPR002172">
    <property type="entry name" value="LDrepeatLR_classA_rpt"/>
</dbReference>
<feature type="domain" description="SEA" evidence="10">
    <location>
        <begin position="179"/>
        <end position="300"/>
    </location>
</feature>
<feature type="region of interest" description="Disordered" evidence="9">
    <location>
        <begin position="82"/>
        <end position="106"/>
    </location>
</feature>
<feature type="domain" description="Peptidase S1" evidence="12">
    <location>
        <begin position="643"/>
        <end position="871"/>
    </location>
</feature>
<dbReference type="Pfam" id="PF00057">
    <property type="entry name" value="Ldl_recept_a"/>
    <property type="match status" value="1"/>
</dbReference>
<evidence type="ECO:0000256" key="7">
    <source>
        <dbReference type="PROSITE-ProRule" id="PRU00090"/>
    </source>
</evidence>
<accession>A0AA40FMR3</accession>
<dbReference type="SUPFAM" id="SSF63501">
    <property type="entry name" value="Frizzled cysteine-rich domain"/>
    <property type="match status" value="1"/>
</dbReference>
<dbReference type="InterPro" id="IPR001254">
    <property type="entry name" value="Trypsin_dom"/>
</dbReference>
<evidence type="ECO:0000256" key="3">
    <source>
        <dbReference type="ARBA" id="ARBA00022968"/>
    </source>
</evidence>
<feature type="disulfide bond" evidence="7">
    <location>
        <begin position="327"/>
        <end position="388"/>
    </location>
</feature>
<dbReference type="FunFam" id="2.40.10.10:FF:000235">
    <property type="entry name" value="Atrial natriuretic peptide-converting enzyme"/>
    <property type="match status" value="1"/>
</dbReference>
<dbReference type="GO" id="GO:0006508">
    <property type="term" value="P:proteolysis"/>
    <property type="evidence" value="ECO:0007669"/>
    <property type="project" value="InterPro"/>
</dbReference>
<dbReference type="Pfam" id="PF00089">
    <property type="entry name" value="Trypsin"/>
    <property type="match status" value="1"/>
</dbReference>
<dbReference type="InterPro" id="IPR000082">
    <property type="entry name" value="SEA_dom"/>
</dbReference>
<dbReference type="Proteomes" id="UP001177670">
    <property type="component" value="Unassembled WGS sequence"/>
</dbReference>
<feature type="disulfide bond" evidence="8">
    <location>
        <begin position="458"/>
        <end position="473"/>
    </location>
</feature>
<dbReference type="SMART" id="SM00192">
    <property type="entry name" value="LDLa"/>
    <property type="match status" value="2"/>
</dbReference>
<dbReference type="Gene3D" id="1.10.2000.10">
    <property type="entry name" value="Frizzled cysteine-rich domain"/>
    <property type="match status" value="1"/>
</dbReference>
<dbReference type="PROSITE" id="PS50038">
    <property type="entry name" value="FZ"/>
    <property type="match status" value="1"/>
</dbReference>
<dbReference type="PROSITE" id="PS50068">
    <property type="entry name" value="LDLRA_2"/>
    <property type="match status" value="2"/>
</dbReference>
<dbReference type="SMART" id="SM00063">
    <property type="entry name" value="FRI"/>
    <property type="match status" value="1"/>
</dbReference>
<evidence type="ECO:0000256" key="5">
    <source>
        <dbReference type="ARBA" id="ARBA00023136"/>
    </source>
</evidence>